<evidence type="ECO:0000256" key="9">
    <source>
        <dbReference type="ARBA" id="ARBA00023065"/>
    </source>
</evidence>
<evidence type="ECO:0000313" key="14">
    <source>
        <dbReference type="EMBL" id="MBB3148522.1"/>
    </source>
</evidence>
<feature type="transmembrane region" description="Helical" evidence="13">
    <location>
        <begin position="79"/>
        <end position="100"/>
    </location>
</feature>
<name>A0A839UIC3_9HYPH</name>
<protein>
    <submittedName>
        <fullName evidence="14">Putative membrane protein</fullName>
    </submittedName>
</protein>
<organism evidence="14 15">
    <name type="scientific">Phyllobacterium trifolii</name>
    <dbReference type="NCBI Taxonomy" id="300193"/>
    <lineage>
        <taxon>Bacteria</taxon>
        <taxon>Pseudomonadati</taxon>
        <taxon>Pseudomonadota</taxon>
        <taxon>Alphaproteobacteria</taxon>
        <taxon>Hyphomicrobiales</taxon>
        <taxon>Phyllobacteriaceae</taxon>
        <taxon>Phyllobacterium</taxon>
    </lineage>
</organism>
<feature type="transmembrane region" description="Helical" evidence="13">
    <location>
        <begin position="153"/>
        <end position="184"/>
    </location>
</feature>
<evidence type="ECO:0000256" key="6">
    <source>
        <dbReference type="ARBA" id="ARBA00022826"/>
    </source>
</evidence>
<dbReference type="AlphaFoldDB" id="A0A839UIC3"/>
<feature type="transmembrane region" description="Helical" evidence="13">
    <location>
        <begin position="48"/>
        <end position="67"/>
    </location>
</feature>
<keyword evidence="4" id="KW-0633">Potassium transport</keyword>
<comment type="caution">
    <text evidence="14">The sequence shown here is derived from an EMBL/GenBank/DDBJ whole genome shotgun (WGS) entry which is preliminary data.</text>
</comment>
<evidence type="ECO:0000256" key="3">
    <source>
        <dbReference type="ARBA" id="ARBA00022448"/>
    </source>
</evidence>
<comment type="similarity">
    <text evidence="2">Belongs to the TMEM175 family.</text>
</comment>
<dbReference type="GO" id="GO:0015252">
    <property type="term" value="F:proton channel activity"/>
    <property type="evidence" value="ECO:0007669"/>
    <property type="project" value="InterPro"/>
</dbReference>
<evidence type="ECO:0000256" key="12">
    <source>
        <dbReference type="ARBA" id="ARBA00034430"/>
    </source>
</evidence>
<keyword evidence="5 13" id="KW-0812">Transmembrane</keyword>
<feature type="transmembrane region" description="Helical" evidence="13">
    <location>
        <begin position="112"/>
        <end position="132"/>
    </location>
</feature>
<dbReference type="PANTHER" id="PTHR31462">
    <property type="entry name" value="ENDOSOMAL/LYSOSOMAL POTASSIUM CHANNEL TMEM175"/>
    <property type="match status" value="1"/>
</dbReference>
<feature type="transmembrane region" description="Helical" evidence="13">
    <location>
        <begin position="12"/>
        <end position="28"/>
    </location>
</feature>
<keyword evidence="15" id="KW-1185">Reference proteome</keyword>
<dbReference type="GO" id="GO:0016020">
    <property type="term" value="C:membrane"/>
    <property type="evidence" value="ECO:0007669"/>
    <property type="project" value="UniProtKB-SubCell"/>
</dbReference>
<sequence>MASEKLTADRVSLFSDGVFAIVITLMVLELRPPHGSEIGDLIDLWPGFLSYSMSYGFLSVVWINHHHILKYAEKATQRLIWSNFAHLFMVSLIPFTTSWVAETDLKSGAVSLYALVFVGVNITYLALCWEAIDRPRGEPVSVRLQQMLRVRSLITIVLFLIAAVIAQWFPYVGFATVVFCLLLYTRPDVSEVNI</sequence>
<keyword evidence="7" id="KW-0630">Potassium</keyword>
<evidence type="ECO:0000256" key="5">
    <source>
        <dbReference type="ARBA" id="ARBA00022692"/>
    </source>
</evidence>
<proteinExistence type="inferred from homology"/>
<evidence type="ECO:0000256" key="2">
    <source>
        <dbReference type="ARBA" id="ARBA00006920"/>
    </source>
</evidence>
<evidence type="ECO:0000256" key="4">
    <source>
        <dbReference type="ARBA" id="ARBA00022538"/>
    </source>
</evidence>
<keyword evidence="10 13" id="KW-0472">Membrane</keyword>
<comment type="subcellular location">
    <subcellularLocation>
        <location evidence="1">Membrane</location>
        <topology evidence="1">Multi-pass membrane protein</topology>
    </subcellularLocation>
</comment>
<dbReference type="RefSeq" id="WP_183664377.1">
    <property type="nucleotide sequence ID" value="NZ_JACHXN010000020.1"/>
</dbReference>
<evidence type="ECO:0000256" key="1">
    <source>
        <dbReference type="ARBA" id="ARBA00004141"/>
    </source>
</evidence>
<keyword evidence="6" id="KW-0631">Potassium channel</keyword>
<dbReference type="InterPro" id="IPR010617">
    <property type="entry name" value="TMEM175-like"/>
</dbReference>
<comment type="catalytic activity">
    <reaction evidence="12">
        <text>K(+)(in) = K(+)(out)</text>
        <dbReference type="Rhea" id="RHEA:29463"/>
        <dbReference type="ChEBI" id="CHEBI:29103"/>
    </reaction>
</comment>
<dbReference type="Pfam" id="PF06736">
    <property type="entry name" value="TMEM175"/>
    <property type="match status" value="1"/>
</dbReference>
<keyword evidence="3" id="KW-0813">Transport</keyword>
<dbReference type="GO" id="GO:0005267">
    <property type="term" value="F:potassium channel activity"/>
    <property type="evidence" value="ECO:0007669"/>
    <property type="project" value="UniProtKB-KW"/>
</dbReference>
<evidence type="ECO:0000256" key="11">
    <source>
        <dbReference type="ARBA" id="ARBA00023303"/>
    </source>
</evidence>
<evidence type="ECO:0000256" key="10">
    <source>
        <dbReference type="ARBA" id="ARBA00023136"/>
    </source>
</evidence>
<evidence type="ECO:0000313" key="15">
    <source>
        <dbReference type="Proteomes" id="UP000554520"/>
    </source>
</evidence>
<reference evidence="14 15" key="1">
    <citation type="submission" date="2020-08" db="EMBL/GenBank/DDBJ databases">
        <title>Genomic Encyclopedia of Type Strains, Phase III (KMG-III): the genomes of soil and plant-associated and newly described type strains.</title>
        <authorList>
            <person name="Whitman W."/>
        </authorList>
    </citation>
    <scope>NUCLEOTIDE SEQUENCE [LARGE SCALE GENOMIC DNA]</scope>
    <source>
        <strain evidence="14 15">CECT 7015</strain>
    </source>
</reference>
<evidence type="ECO:0000256" key="8">
    <source>
        <dbReference type="ARBA" id="ARBA00022989"/>
    </source>
</evidence>
<gene>
    <name evidence="14" type="ORF">FHS21_004970</name>
</gene>
<dbReference type="EMBL" id="JACHXN010000020">
    <property type="protein sequence ID" value="MBB3148522.1"/>
    <property type="molecule type" value="Genomic_DNA"/>
</dbReference>
<keyword evidence="9" id="KW-0406">Ion transport</keyword>
<keyword evidence="8 13" id="KW-1133">Transmembrane helix</keyword>
<evidence type="ECO:0000256" key="13">
    <source>
        <dbReference type="SAM" id="Phobius"/>
    </source>
</evidence>
<keyword evidence="11" id="KW-0407">Ion channel</keyword>
<dbReference type="Proteomes" id="UP000554520">
    <property type="component" value="Unassembled WGS sequence"/>
</dbReference>
<dbReference type="PANTHER" id="PTHR31462:SF5">
    <property type="entry name" value="ENDOSOMAL_LYSOSOMAL PROTON CHANNEL TMEM175"/>
    <property type="match status" value="1"/>
</dbReference>
<accession>A0A839UIC3</accession>
<evidence type="ECO:0000256" key="7">
    <source>
        <dbReference type="ARBA" id="ARBA00022958"/>
    </source>
</evidence>